<dbReference type="Proteomes" id="UP000006878">
    <property type="component" value="Chromosome"/>
</dbReference>
<reference evidence="2" key="1">
    <citation type="journal article" date="2010" name="PLoS ONE">
        <title>The Arthrobacter arilaitensis Re117 genome sequence reveals its genetic adaptation to the surface of cheese.</title>
        <authorList>
            <person name="Monnet C."/>
            <person name="Loux V."/>
            <person name="Gibrat J.F."/>
            <person name="Spinnler E."/>
            <person name="Barbe V."/>
            <person name="Vacherie B."/>
            <person name="Gavory F."/>
            <person name="Gourbeyre E."/>
            <person name="Siguier P."/>
            <person name="Chandler M."/>
            <person name="Elleuch R."/>
            <person name="Irlinger F."/>
            <person name="Vallaeys T."/>
        </authorList>
    </citation>
    <scope>NUCLEOTIDE SEQUENCE</scope>
    <source>
        <strain evidence="2">DSM 16368 / CIP 108037 / IAM 15318 / JCM 13566 / Re117</strain>
    </source>
</reference>
<sequence>MHGAVDAVERAGITNDIDVETGCAQFIGYRSGTGGAIEVDDQVG</sequence>
<organism evidence="1 2">
    <name type="scientific">Glutamicibacter arilaitensis (strain DSM 16368 / CIP 108037 / IAM 15318 / JCM 13566 / NCIMB 14258 / Re117)</name>
    <name type="common">Arthrobacter arilaitensis</name>
    <dbReference type="NCBI Taxonomy" id="861360"/>
    <lineage>
        <taxon>Bacteria</taxon>
        <taxon>Bacillati</taxon>
        <taxon>Actinomycetota</taxon>
        <taxon>Actinomycetes</taxon>
        <taxon>Micrococcales</taxon>
        <taxon>Micrococcaceae</taxon>
        <taxon>Glutamicibacter</taxon>
    </lineage>
</organism>
<evidence type="ECO:0000313" key="2">
    <source>
        <dbReference type="Proteomes" id="UP000006878"/>
    </source>
</evidence>
<evidence type="ECO:0000313" key="1">
    <source>
        <dbReference type="EMBL" id="CBT76416.1"/>
    </source>
</evidence>
<keyword evidence="2" id="KW-1185">Reference proteome</keyword>
<reference evidence="2" key="2">
    <citation type="submission" date="2010-07" db="EMBL/GenBank/DDBJ databases">
        <title>Complete genome sequence of Arthrobacter arilaitensis (strain DSM 16368 / CIP 108037 / JCM 13566 / Re117).</title>
        <authorList>
            <person name="Genoscope."/>
        </authorList>
    </citation>
    <scope>NUCLEOTIDE SEQUENCE [LARGE SCALE GENOMIC DNA]</scope>
    <source>
        <strain evidence="2">DSM 16368 / CIP 108037 / IAM 15318 / JCM 13566 / Re117</strain>
    </source>
</reference>
<proteinExistence type="predicted"/>
<protein>
    <submittedName>
        <fullName evidence="1">Uncharacterized protein</fullName>
    </submittedName>
</protein>
<name>A0ABP1U7T0_GLUAR</name>
<dbReference type="EMBL" id="FQ311875">
    <property type="protein sequence ID" value="CBT76416.1"/>
    <property type="molecule type" value="Genomic_DNA"/>
</dbReference>
<accession>A0ABP1U7T0</accession>
<gene>
    <name evidence="1" type="ordered locus">AARI_21960</name>
</gene>